<reference evidence="8" key="1">
    <citation type="submission" date="2018-05" db="EMBL/GenBank/DDBJ databases">
        <authorList>
            <person name="Lanie J.A."/>
            <person name="Ng W.-L."/>
            <person name="Kazmierczak K.M."/>
            <person name="Andrzejewski T.M."/>
            <person name="Davidsen T.M."/>
            <person name="Wayne K.J."/>
            <person name="Tettelin H."/>
            <person name="Glass J.I."/>
            <person name="Rusch D."/>
            <person name="Podicherti R."/>
            <person name="Tsui H.-C.T."/>
            <person name="Winkler M.E."/>
        </authorList>
    </citation>
    <scope>NUCLEOTIDE SEQUENCE</scope>
</reference>
<dbReference type="CDD" id="cd06853">
    <property type="entry name" value="GT_WecA_like"/>
    <property type="match status" value="1"/>
</dbReference>
<gene>
    <name evidence="8" type="ORF">METZ01_LOCUS406046</name>
</gene>
<evidence type="ECO:0000256" key="4">
    <source>
        <dbReference type="ARBA" id="ARBA00022692"/>
    </source>
</evidence>
<feature type="transmembrane region" description="Helical" evidence="7">
    <location>
        <begin position="6"/>
        <end position="31"/>
    </location>
</feature>
<keyword evidence="2" id="KW-1003">Cell membrane</keyword>
<keyword evidence="4 7" id="KW-0812">Transmembrane</keyword>
<evidence type="ECO:0000256" key="3">
    <source>
        <dbReference type="ARBA" id="ARBA00022679"/>
    </source>
</evidence>
<protein>
    <recommendedName>
        <fullName evidence="9">Undecaprenyl/decaprenyl-phosphate alpha-N-acetylglucosaminyl 1-phosphate transferase</fullName>
    </recommendedName>
</protein>
<evidence type="ECO:0000256" key="6">
    <source>
        <dbReference type="ARBA" id="ARBA00023136"/>
    </source>
</evidence>
<dbReference type="Pfam" id="PF00953">
    <property type="entry name" value="Glycos_transf_4"/>
    <property type="match status" value="1"/>
</dbReference>
<dbReference type="GO" id="GO:0044038">
    <property type="term" value="P:cell wall macromolecule biosynthetic process"/>
    <property type="evidence" value="ECO:0007669"/>
    <property type="project" value="TreeGrafter"/>
</dbReference>
<keyword evidence="5 7" id="KW-1133">Transmembrane helix</keyword>
<evidence type="ECO:0000256" key="7">
    <source>
        <dbReference type="SAM" id="Phobius"/>
    </source>
</evidence>
<evidence type="ECO:0000256" key="5">
    <source>
        <dbReference type="ARBA" id="ARBA00022989"/>
    </source>
</evidence>
<dbReference type="GO" id="GO:0071555">
    <property type="term" value="P:cell wall organization"/>
    <property type="evidence" value="ECO:0007669"/>
    <property type="project" value="TreeGrafter"/>
</dbReference>
<feature type="transmembrane region" description="Helical" evidence="7">
    <location>
        <begin position="51"/>
        <end position="71"/>
    </location>
</feature>
<feature type="non-terminal residue" evidence="8">
    <location>
        <position position="190"/>
    </location>
</feature>
<keyword evidence="6 7" id="KW-0472">Membrane</keyword>
<name>A0A382W303_9ZZZZ</name>
<evidence type="ECO:0000313" key="8">
    <source>
        <dbReference type="EMBL" id="SVD53192.1"/>
    </source>
</evidence>
<dbReference type="AlphaFoldDB" id="A0A382W303"/>
<feature type="transmembrane region" description="Helical" evidence="7">
    <location>
        <begin position="128"/>
        <end position="150"/>
    </location>
</feature>
<evidence type="ECO:0008006" key="9">
    <source>
        <dbReference type="Google" id="ProtNLM"/>
    </source>
</evidence>
<evidence type="ECO:0000256" key="1">
    <source>
        <dbReference type="ARBA" id="ARBA00004651"/>
    </source>
</evidence>
<dbReference type="GO" id="GO:0009103">
    <property type="term" value="P:lipopolysaccharide biosynthetic process"/>
    <property type="evidence" value="ECO:0007669"/>
    <property type="project" value="TreeGrafter"/>
</dbReference>
<dbReference type="EMBL" id="UINC01156650">
    <property type="protein sequence ID" value="SVD53192.1"/>
    <property type="molecule type" value="Genomic_DNA"/>
</dbReference>
<dbReference type="PANTHER" id="PTHR22926:SF3">
    <property type="entry name" value="UNDECAPRENYL-PHOSPHATE ALPHA-N-ACETYLGLUCOSAMINYL 1-PHOSPHATE TRANSFERASE"/>
    <property type="match status" value="1"/>
</dbReference>
<evidence type="ECO:0000256" key="2">
    <source>
        <dbReference type="ARBA" id="ARBA00022475"/>
    </source>
</evidence>
<comment type="subcellular location">
    <subcellularLocation>
        <location evidence="1">Cell membrane</location>
        <topology evidence="1">Multi-pass membrane protein</topology>
    </subcellularLocation>
</comment>
<feature type="transmembrane region" description="Helical" evidence="7">
    <location>
        <begin position="162"/>
        <end position="188"/>
    </location>
</feature>
<sequence length="190" mass="19869">MTGRWWEYLLIFGGSTALWLVLTPLAIRVAFRLGHLDHPSGHKSHESPMPYLGGLALVASFAVAVVLATLISEPESGSRELLIVLGAAVGLSVVGLVDDLRQLSPTWRLVAEVLAALTIWSVESGVNLTGVIAVDMPLTLLWVVGITNAFNLVDNMDGLASGLAAIACVAFFAIGVANGQFLVAGLAIGL</sequence>
<organism evidence="8">
    <name type="scientific">marine metagenome</name>
    <dbReference type="NCBI Taxonomy" id="408172"/>
    <lineage>
        <taxon>unclassified sequences</taxon>
        <taxon>metagenomes</taxon>
        <taxon>ecological metagenomes</taxon>
    </lineage>
</organism>
<accession>A0A382W303</accession>
<feature type="transmembrane region" description="Helical" evidence="7">
    <location>
        <begin position="77"/>
        <end position="97"/>
    </location>
</feature>
<keyword evidence="3" id="KW-0808">Transferase</keyword>
<dbReference type="InterPro" id="IPR000715">
    <property type="entry name" value="Glycosyl_transferase_4"/>
</dbReference>
<proteinExistence type="predicted"/>
<dbReference type="PANTHER" id="PTHR22926">
    <property type="entry name" value="PHOSPHO-N-ACETYLMURAMOYL-PENTAPEPTIDE-TRANSFERASE"/>
    <property type="match status" value="1"/>
</dbReference>
<dbReference type="GO" id="GO:0016780">
    <property type="term" value="F:phosphotransferase activity, for other substituted phosphate groups"/>
    <property type="evidence" value="ECO:0007669"/>
    <property type="project" value="InterPro"/>
</dbReference>
<dbReference type="GO" id="GO:0005886">
    <property type="term" value="C:plasma membrane"/>
    <property type="evidence" value="ECO:0007669"/>
    <property type="project" value="UniProtKB-SubCell"/>
</dbReference>